<feature type="transmembrane region" description="Helical" evidence="11">
    <location>
        <begin position="216"/>
        <end position="235"/>
    </location>
</feature>
<keyword evidence="6 11" id="KW-1133">Transmembrane helix</keyword>
<dbReference type="PANTHER" id="PTHR12428">
    <property type="entry name" value="OXA1"/>
    <property type="match status" value="1"/>
</dbReference>
<keyword evidence="4 9" id="KW-0812">Transmembrane</keyword>
<evidence type="ECO:0000259" key="12">
    <source>
        <dbReference type="Pfam" id="PF02096"/>
    </source>
</evidence>
<comment type="subcellular location">
    <subcellularLocation>
        <location evidence="1">Cell membrane</location>
        <topology evidence="1">Multi-pass membrane protein</topology>
    </subcellularLocation>
    <subcellularLocation>
        <location evidence="9">Membrane</location>
        <topology evidence="9">Multi-pass membrane protein</topology>
    </subcellularLocation>
</comment>
<evidence type="ECO:0000256" key="8">
    <source>
        <dbReference type="ARBA" id="ARBA00023186"/>
    </source>
</evidence>
<comment type="caution">
    <text evidence="14">The sequence shown here is derived from an EMBL/GenBank/DDBJ whole genome shotgun (WGS) entry which is preliminary data.</text>
</comment>
<feature type="transmembrane region" description="Helical" evidence="11">
    <location>
        <begin position="26"/>
        <end position="45"/>
    </location>
</feature>
<reference evidence="13" key="2">
    <citation type="submission" date="2017-09" db="EMBL/GenBank/DDBJ databases">
        <title>Depth-based differentiation of microbial function through sediment-hosted aquifers and enrichment of novel symbionts in the deep terrestrial subsurface.</title>
        <authorList>
            <person name="Probst A.J."/>
            <person name="Ladd B."/>
            <person name="Jarett J.K."/>
            <person name="Geller-Mcgrath D.E."/>
            <person name="Sieber C.M.K."/>
            <person name="Emerson J.B."/>
            <person name="Anantharaman K."/>
            <person name="Thomas B.C."/>
            <person name="Malmstrom R."/>
            <person name="Stieglmeier M."/>
            <person name="Klingl A."/>
            <person name="Woyke T."/>
            <person name="Ryan C.M."/>
            <person name="Banfield J.F."/>
        </authorList>
    </citation>
    <scope>NUCLEOTIDE SEQUENCE</scope>
    <source>
        <strain evidence="13">CG_4_8_14_3_um_filter_34_18</strain>
    </source>
</reference>
<evidence type="ECO:0000313" key="16">
    <source>
        <dbReference type="Proteomes" id="UP000231493"/>
    </source>
</evidence>
<feature type="compositionally biased region" description="Basic and acidic residues" evidence="10">
    <location>
        <begin position="262"/>
        <end position="281"/>
    </location>
</feature>
<dbReference type="RefSeq" id="WP_406607354.1">
    <property type="nucleotide sequence ID" value="NZ_PFKO01000156.1"/>
</dbReference>
<sequence>MGSLWSSLVKLFDEILKFSYGFTHNYGISIILMTILIRLILYPLMQKQMVSMREMQKIQPLMKEVQEKYKNDKERLNKELMTLYKEYKVNPMGGCLPLLIQMPILILLFQVLRVFDYKDKLTGDIVGGFLWIPNQVEIILKDGLHKVVGGLAAPEQLIHLPGSGIFGMQYLGILPFLIGVSMFYQQKMTTAPPTTPGKEGGSAEQTQKMMTIMMPLLIAFMSFTLPSGLTLYWLVSTLLGIGQQYFINKKIPTEVTDLKAPISKEKEKEKPAYKKPEKSDSFQEEPWIPGYEKSTDKNSFKGRKKVKKHNKVKTK</sequence>
<dbReference type="GO" id="GO:0005886">
    <property type="term" value="C:plasma membrane"/>
    <property type="evidence" value="ECO:0007669"/>
    <property type="project" value="UniProtKB-SubCell"/>
</dbReference>
<feature type="region of interest" description="Disordered" evidence="10">
    <location>
        <begin position="261"/>
        <end position="315"/>
    </location>
</feature>
<evidence type="ECO:0000256" key="6">
    <source>
        <dbReference type="ARBA" id="ARBA00022989"/>
    </source>
</evidence>
<dbReference type="Proteomes" id="UP000231493">
    <property type="component" value="Unassembled WGS sequence"/>
</dbReference>
<evidence type="ECO:0000256" key="2">
    <source>
        <dbReference type="ARBA" id="ARBA00022448"/>
    </source>
</evidence>
<dbReference type="EMBL" id="PFIP01000005">
    <property type="protein sequence ID" value="PIX35388.1"/>
    <property type="molecule type" value="Genomic_DNA"/>
</dbReference>
<evidence type="ECO:0000256" key="9">
    <source>
        <dbReference type="RuleBase" id="RU003945"/>
    </source>
</evidence>
<reference evidence="15 16" key="1">
    <citation type="submission" date="2017-09" db="EMBL/GenBank/DDBJ databases">
        <title>Depth-based differentiation of microbial function through sediment-hosted aquifers and enrichment of novel symbionts in the deep terrestrial subsurface.</title>
        <authorList>
            <person name="Probst A.J."/>
            <person name="Ladd B."/>
            <person name="Jarett J.K."/>
            <person name="Geller-Mcgrath D.E."/>
            <person name="Sieber C.M."/>
            <person name="Emerson J.B."/>
            <person name="Anantharaman K."/>
            <person name="Thomas B.C."/>
            <person name="Malmstrom R."/>
            <person name="Stieglmeier M."/>
            <person name="Klingl A."/>
            <person name="Woyke T."/>
            <person name="Ryan C.M."/>
            <person name="Banfield J.F."/>
        </authorList>
    </citation>
    <scope>NUCLEOTIDE SEQUENCE [LARGE SCALE GENOMIC DNA]</scope>
    <source>
        <strain evidence="14">CG_4_10_14_3_um_filter_34_13</strain>
    </source>
</reference>
<keyword evidence="2" id="KW-0813">Transport</keyword>
<evidence type="ECO:0000313" key="15">
    <source>
        <dbReference type="Proteomes" id="UP000230646"/>
    </source>
</evidence>
<keyword evidence="8" id="KW-0143">Chaperone</keyword>
<name>A0A2M7PQG6_9BACT</name>
<proteinExistence type="inferred from homology"/>
<evidence type="ECO:0000256" key="3">
    <source>
        <dbReference type="ARBA" id="ARBA00022475"/>
    </source>
</evidence>
<dbReference type="Proteomes" id="UP000230646">
    <property type="component" value="Unassembled WGS sequence"/>
</dbReference>
<organism evidence="14 15">
    <name type="scientific">Candidatus Infernicultor aquiphilus</name>
    <dbReference type="NCBI Taxonomy" id="1805029"/>
    <lineage>
        <taxon>Bacteria</taxon>
        <taxon>Pseudomonadati</taxon>
        <taxon>Atribacterota</taxon>
        <taxon>Candidatus Phoenicimicrobiia</taxon>
        <taxon>Candidatus Pheonicimicrobiales</taxon>
        <taxon>Candidatus Phoenicimicrobiaceae</taxon>
        <taxon>Candidatus Infernicultor</taxon>
    </lineage>
</organism>
<dbReference type="InterPro" id="IPR028055">
    <property type="entry name" value="YidC/Oxa/ALB_C"/>
</dbReference>
<dbReference type="GO" id="GO:0032977">
    <property type="term" value="F:membrane insertase activity"/>
    <property type="evidence" value="ECO:0007669"/>
    <property type="project" value="InterPro"/>
</dbReference>
<protein>
    <submittedName>
        <fullName evidence="14">Preprotein translocase YidC</fullName>
    </submittedName>
</protein>
<evidence type="ECO:0000313" key="14">
    <source>
        <dbReference type="EMBL" id="PIY32859.1"/>
    </source>
</evidence>
<dbReference type="GO" id="GO:0015031">
    <property type="term" value="P:protein transport"/>
    <property type="evidence" value="ECO:0007669"/>
    <property type="project" value="UniProtKB-KW"/>
</dbReference>
<feature type="domain" description="Membrane insertase YidC/Oxa/ALB C-terminal" evidence="12">
    <location>
        <begin position="26"/>
        <end position="249"/>
    </location>
</feature>
<accession>A0A2M7KB83</accession>
<evidence type="ECO:0000256" key="4">
    <source>
        <dbReference type="ARBA" id="ARBA00022692"/>
    </source>
</evidence>
<evidence type="ECO:0000256" key="1">
    <source>
        <dbReference type="ARBA" id="ARBA00004651"/>
    </source>
</evidence>
<dbReference type="PRINTS" id="PR01900">
    <property type="entry name" value="YIDCPROTEIN"/>
</dbReference>
<feature type="transmembrane region" description="Helical" evidence="11">
    <location>
        <begin position="164"/>
        <end position="184"/>
    </location>
</feature>
<evidence type="ECO:0000313" key="13">
    <source>
        <dbReference type="EMBL" id="PIX35388.1"/>
    </source>
</evidence>
<dbReference type="EMBL" id="PFKO01000156">
    <property type="protein sequence ID" value="PIY32859.1"/>
    <property type="molecule type" value="Genomic_DNA"/>
</dbReference>
<dbReference type="NCBIfam" id="TIGR03592">
    <property type="entry name" value="yidC_oxa1_cterm"/>
    <property type="match status" value="1"/>
</dbReference>
<keyword evidence="5" id="KW-0653">Protein transport</keyword>
<evidence type="ECO:0000256" key="10">
    <source>
        <dbReference type="SAM" id="MobiDB-lite"/>
    </source>
</evidence>
<evidence type="ECO:0000256" key="11">
    <source>
        <dbReference type="SAM" id="Phobius"/>
    </source>
</evidence>
<gene>
    <name evidence="14" type="ORF">COZ07_04230</name>
    <name evidence="13" type="ORF">COZ58_00160</name>
</gene>
<comment type="similarity">
    <text evidence="9">Belongs to the OXA1/ALB3/YidC family.</text>
</comment>
<dbReference type="Pfam" id="PF02096">
    <property type="entry name" value="60KD_IMP"/>
    <property type="match status" value="1"/>
</dbReference>
<feature type="compositionally biased region" description="Basic residues" evidence="10">
    <location>
        <begin position="300"/>
        <end position="315"/>
    </location>
</feature>
<dbReference type="InterPro" id="IPR047196">
    <property type="entry name" value="YidC_ALB_C"/>
</dbReference>
<accession>A0A2M7PQG6</accession>
<feature type="transmembrane region" description="Helical" evidence="11">
    <location>
        <begin position="95"/>
        <end position="115"/>
    </location>
</feature>
<keyword evidence="7 11" id="KW-0472">Membrane</keyword>
<dbReference type="CDD" id="cd20070">
    <property type="entry name" value="5TM_YidC_Alb3"/>
    <property type="match status" value="1"/>
</dbReference>
<evidence type="ECO:0000256" key="5">
    <source>
        <dbReference type="ARBA" id="ARBA00022927"/>
    </source>
</evidence>
<keyword evidence="3" id="KW-1003">Cell membrane</keyword>
<dbReference type="GO" id="GO:0051205">
    <property type="term" value="P:protein insertion into membrane"/>
    <property type="evidence" value="ECO:0007669"/>
    <property type="project" value="TreeGrafter"/>
</dbReference>
<evidence type="ECO:0000256" key="7">
    <source>
        <dbReference type="ARBA" id="ARBA00023136"/>
    </source>
</evidence>
<dbReference type="PANTHER" id="PTHR12428:SF65">
    <property type="entry name" value="CYTOCHROME C OXIDASE ASSEMBLY PROTEIN COX18, MITOCHONDRIAL"/>
    <property type="match status" value="1"/>
</dbReference>
<dbReference type="InterPro" id="IPR001708">
    <property type="entry name" value="YidC/ALB3/OXA1/COX18"/>
</dbReference>
<dbReference type="AlphaFoldDB" id="A0A2M7PQG6"/>